<dbReference type="Pfam" id="PF03265">
    <property type="entry name" value="DNase_II"/>
    <property type="match status" value="1"/>
</dbReference>
<keyword evidence="3" id="KW-0732">Signal</keyword>
<evidence type="ECO:0000256" key="2">
    <source>
        <dbReference type="ARBA" id="ARBA00022801"/>
    </source>
</evidence>
<keyword evidence="2" id="KW-0378">Hydrolase</keyword>
<dbReference type="GO" id="GO:0006309">
    <property type="term" value="P:apoptotic DNA fragmentation"/>
    <property type="evidence" value="ECO:0007669"/>
    <property type="project" value="TreeGrafter"/>
</dbReference>
<dbReference type="PANTHER" id="PTHR10858">
    <property type="entry name" value="DEOXYRIBONUCLEASE II"/>
    <property type="match status" value="1"/>
</dbReference>
<evidence type="ECO:0000313" key="4">
    <source>
        <dbReference type="EMBL" id="KRZ47416.1"/>
    </source>
</evidence>
<gene>
    <name evidence="4" type="primary">DNASE2</name>
    <name evidence="4" type="ORF">T02_13385</name>
</gene>
<sequence length="162" mass="17472">MAAFINYFMESEWIFIFLLILPNPATATSQCQTHDGNGNVDWAILYKAAASANWQQSPTAITGAGGNSFGKALEHVAAVDPSAKFVAYNNKPPNAVGIQTNSNSKGILIMHPDPPTDSAAWIIHTVPGFPKALQAYTFPAEEIAKGHLFVCLTIKEEQLDVI</sequence>
<dbReference type="InterPro" id="IPR004947">
    <property type="entry name" value="DNase_II"/>
</dbReference>
<evidence type="ECO:0000313" key="5">
    <source>
        <dbReference type="Proteomes" id="UP000054721"/>
    </source>
</evidence>
<protein>
    <submittedName>
        <fullName evidence="4">Deoxyribonuclease-2-alpha</fullName>
    </submittedName>
</protein>
<evidence type="ECO:0000256" key="1">
    <source>
        <dbReference type="ARBA" id="ARBA00007527"/>
    </source>
</evidence>
<dbReference type="PANTHER" id="PTHR10858:SF23">
    <property type="entry name" value="DEOXYRIBONUCLEASE II"/>
    <property type="match status" value="1"/>
</dbReference>
<keyword evidence="5" id="KW-1185">Reference proteome</keyword>
<accession>A0A0V1KJH6</accession>
<dbReference type="STRING" id="6335.A0A0V1KJH6"/>
<name>A0A0V1KJH6_9BILA</name>
<feature type="signal peptide" evidence="3">
    <location>
        <begin position="1"/>
        <end position="27"/>
    </location>
</feature>
<comment type="similarity">
    <text evidence="1">Belongs to the DNase II family.</text>
</comment>
<evidence type="ECO:0000256" key="3">
    <source>
        <dbReference type="SAM" id="SignalP"/>
    </source>
</evidence>
<dbReference type="GO" id="GO:0004531">
    <property type="term" value="F:deoxyribonuclease II activity"/>
    <property type="evidence" value="ECO:0007669"/>
    <property type="project" value="InterPro"/>
</dbReference>
<dbReference type="OrthoDB" id="10261598at2759"/>
<reference evidence="4 5" key="1">
    <citation type="submission" date="2015-05" db="EMBL/GenBank/DDBJ databases">
        <title>Evolution of Trichinella species and genotypes.</title>
        <authorList>
            <person name="Korhonen P.K."/>
            <person name="Edoardo P."/>
            <person name="Giuseppe L.R."/>
            <person name="Gasser R.B."/>
        </authorList>
    </citation>
    <scope>NUCLEOTIDE SEQUENCE [LARGE SCALE GENOMIC DNA]</scope>
    <source>
        <strain evidence="4">ISS10</strain>
    </source>
</reference>
<proteinExistence type="inferred from homology"/>
<feature type="non-terminal residue" evidence="4">
    <location>
        <position position="162"/>
    </location>
</feature>
<comment type="caution">
    <text evidence="4">The sequence shown here is derived from an EMBL/GenBank/DDBJ whole genome shotgun (WGS) entry which is preliminary data.</text>
</comment>
<dbReference type="AlphaFoldDB" id="A0A0V1KJH6"/>
<dbReference type="Proteomes" id="UP000054721">
    <property type="component" value="Unassembled WGS sequence"/>
</dbReference>
<feature type="chain" id="PRO_5006881027" evidence="3">
    <location>
        <begin position="28"/>
        <end position="162"/>
    </location>
</feature>
<organism evidence="4 5">
    <name type="scientific">Trichinella nativa</name>
    <dbReference type="NCBI Taxonomy" id="6335"/>
    <lineage>
        <taxon>Eukaryota</taxon>
        <taxon>Metazoa</taxon>
        <taxon>Ecdysozoa</taxon>
        <taxon>Nematoda</taxon>
        <taxon>Enoplea</taxon>
        <taxon>Dorylaimia</taxon>
        <taxon>Trichinellida</taxon>
        <taxon>Trichinellidae</taxon>
        <taxon>Trichinella</taxon>
    </lineage>
</organism>
<dbReference type="EMBL" id="JYDW01000822">
    <property type="protein sequence ID" value="KRZ47416.1"/>
    <property type="molecule type" value="Genomic_DNA"/>
</dbReference>